<sequence>MSAHQEVETVQTEVQDSLPPSQIARSENEEHEGSHADDETIVEPHLTTANDWEEIPSNVNEPHPFSNPTNDRAEQKTDVAPTTVQQDQDKPVETTETNVQPYQDHERAPSHSRGPHTLITFGPEYTSCRQAWKTSTTMTADAGVVFREDSRVSRIDIRTSLTVATGEKSNAPGAESNNPFSKQEVDLVASLGDSLTNSLMSSIKRLEGLSYDDEEEGNYRADE</sequence>
<dbReference type="EMBL" id="SDIL01000078">
    <property type="protein sequence ID" value="RXK37055.1"/>
    <property type="molecule type" value="Genomic_DNA"/>
</dbReference>
<reference evidence="2 3" key="1">
    <citation type="submission" date="2016-06" db="EMBL/GenBank/DDBJ databases">
        <title>Evolution of pathogenesis and genome organization in the Tremellales.</title>
        <authorList>
            <person name="Cuomo C."/>
            <person name="Litvintseva A."/>
            <person name="Heitman J."/>
            <person name="Chen Y."/>
            <person name="Sun S."/>
            <person name="Springer D."/>
            <person name="Dromer F."/>
            <person name="Young S."/>
            <person name="Zeng Q."/>
            <person name="Chapman S."/>
            <person name="Gujja S."/>
            <person name="Saif S."/>
            <person name="Birren B."/>
        </authorList>
    </citation>
    <scope>NUCLEOTIDE SEQUENCE [LARGE SCALE GENOMIC DNA]</scope>
    <source>
        <strain evidence="2 3">ATCC 28783</strain>
    </source>
</reference>
<comment type="caution">
    <text evidence="2">The sequence shown here is derived from an EMBL/GenBank/DDBJ whole genome shotgun (WGS) entry which is preliminary data.</text>
</comment>
<feature type="region of interest" description="Disordered" evidence="1">
    <location>
        <begin position="1"/>
        <end position="121"/>
    </location>
</feature>
<name>A0A4Q1BHG7_TREME</name>
<evidence type="ECO:0000313" key="3">
    <source>
        <dbReference type="Proteomes" id="UP000289152"/>
    </source>
</evidence>
<proteinExistence type="predicted"/>
<feature type="compositionally biased region" description="Polar residues" evidence="1">
    <location>
        <begin position="8"/>
        <end position="25"/>
    </location>
</feature>
<evidence type="ECO:0000256" key="1">
    <source>
        <dbReference type="SAM" id="MobiDB-lite"/>
    </source>
</evidence>
<keyword evidence="3" id="KW-1185">Reference proteome</keyword>
<accession>A0A4Q1BHG7</accession>
<dbReference type="VEuPathDB" id="FungiDB:TREMEDRAFT_60890"/>
<feature type="compositionally biased region" description="Basic and acidic residues" evidence="1">
    <location>
        <begin position="26"/>
        <end position="38"/>
    </location>
</feature>
<dbReference type="InParanoid" id="A0A4Q1BHG7"/>
<protein>
    <submittedName>
        <fullName evidence="2">Uncharacterized protein</fullName>
    </submittedName>
</protein>
<dbReference type="Proteomes" id="UP000289152">
    <property type="component" value="Unassembled WGS sequence"/>
</dbReference>
<dbReference type="AlphaFoldDB" id="A0A4Q1BHG7"/>
<evidence type="ECO:0000313" key="2">
    <source>
        <dbReference type="EMBL" id="RXK37055.1"/>
    </source>
</evidence>
<organism evidence="2 3">
    <name type="scientific">Tremella mesenterica</name>
    <name type="common">Jelly fungus</name>
    <dbReference type="NCBI Taxonomy" id="5217"/>
    <lineage>
        <taxon>Eukaryota</taxon>
        <taxon>Fungi</taxon>
        <taxon>Dikarya</taxon>
        <taxon>Basidiomycota</taxon>
        <taxon>Agaricomycotina</taxon>
        <taxon>Tremellomycetes</taxon>
        <taxon>Tremellales</taxon>
        <taxon>Tremellaceae</taxon>
        <taxon>Tremella</taxon>
    </lineage>
</organism>
<gene>
    <name evidence="2" type="ORF">M231_05643</name>
</gene>